<organism evidence="2 3">
    <name type="scientific">Ancylostoma ceylanicum</name>
    <dbReference type="NCBI Taxonomy" id="53326"/>
    <lineage>
        <taxon>Eukaryota</taxon>
        <taxon>Metazoa</taxon>
        <taxon>Ecdysozoa</taxon>
        <taxon>Nematoda</taxon>
        <taxon>Chromadorea</taxon>
        <taxon>Rhabditida</taxon>
        <taxon>Rhabditina</taxon>
        <taxon>Rhabditomorpha</taxon>
        <taxon>Strongyloidea</taxon>
        <taxon>Ancylostomatidae</taxon>
        <taxon>Ancylostomatinae</taxon>
        <taxon>Ancylostoma</taxon>
    </lineage>
</organism>
<evidence type="ECO:0000256" key="1">
    <source>
        <dbReference type="SAM" id="SignalP"/>
    </source>
</evidence>
<dbReference type="Pfam" id="PF17641">
    <property type="entry name" value="ASPRs"/>
    <property type="match status" value="1"/>
</dbReference>
<keyword evidence="1" id="KW-0732">Signal</keyword>
<evidence type="ECO:0000313" key="3">
    <source>
        <dbReference type="Proteomes" id="UP000024635"/>
    </source>
</evidence>
<proteinExistence type="predicted"/>
<gene>
    <name evidence="2" type="primary">Acey_s0013.g2037</name>
    <name evidence="2" type="ORF">Y032_0013g2037</name>
</gene>
<comment type="caution">
    <text evidence="2">The sequence shown here is derived from an EMBL/GenBank/DDBJ whole genome shotgun (WGS) entry which is preliminary data.</text>
</comment>
<dbReference type="EMBL" id="JARK01001349">
    <property type="protein sequence ID" value="EYC24663.1"/>
    <property type="molecule type" value="Genomic_DNA"/>
</dbReference>
<dbReference type="Proteomes" id="UP000024635">
    <property type="component" value="Unassembled WGS sequence"/>
</dbReference>
<feature type="signal peptide" evidence="1">
    <location>
        <begin position="1"/>
        <end position="22"/>
    </location>
</feature>
<keyword evidence="3" id="KW-1185">Reference proteome</keyword>
<protein>
    <submittedName>
        <fullName evidence="2">Uncharacterized protein</fullName>
    </submittedName>
</protein>
<evidence type="ECO:0000313" key="2">
    <source>
        <dbReference type="EMBL" id="EYC24663.1"/>
    </source>
</evidence>
<dbReference type="AlphaFoldDB" id="A0A016VD57"/>
<name>A0A016VD57_9BILA</name>
<feature type="chain" id="PRO_5001489295" evidence="1">
    <location>
        <begin position="23"/>
        <end position="130"/>
    </location>
</feature>
<accession>A0A016VD57</accession>
<dbReference type="InterPro" id="IPR035109">
    <property type="entry name" value="ASPR"/>
</dbReference>
<sequence>MFPFTASLVLVLVLLQSKWSSGDERVDDETNCKDKAEYPCERTDIRNPLVEGIKEVKKELKYNCTLEELAGSVTFNNTDEDWIRVTVNMTNVNHTFFTLPFGSYNNASDFVKQALGNWSTPQEKKKVGTA</sequence>
<reference evidence="3" key="1">
    <citation type="journal article" date="2015" name="Nat. Genet.">
        <title>The genome and transcriptome of the zoonotic hookworm Ancylostoma ceylanicum identify infection-specific gene families.</title>
        <authorList>
            <person name="Schwarz E.M."/>
            <person name="Hu Y."/>
            <person name="Antoshechkin I."/>
            <person name="Miller M.M."/>
            <person name="Sternberg P.W."/>
            <person name="Aroian R.V."/>
        </authorList>
    </citation>
    <scope>NUCLEOTIDE SEQUENCE</scope>
    <source>
        <strain evidence="3">HY135</strain>
    </source>
</reference>